<dbReference type="Pfam" id="PF19781">
    <property type="entry name" value="DUF6266"/>
    <property type="match status" value="1"/>
</dbReference>
<proteinExistence type="predicted"/>
<dbReference type="InterPro" id="IPR046233">
    <property type="entry name" value="DUF6266"/>
</dbReference>
<evidence type="ECO:0000313" key="2">
    <source>
        <dbReference type="Proteomes" id="UP001517367"/>
    </source>
</evidence>
<accession>A0ABW9JIP6</accession>
<gene>
    <name evidence="1" type="ORF">E5L68_009335</name>
</gene>
<name>A0ABW9JIP6_9SPHI</name>
<reference evidence="1 2" key="1">
    <citation type="submission" date="2024-12" db="EMBL/GenBank/DDBJ databases">
        <authorList>
            <person name="Hu S."/>
        </authorList>
    </citation>
    <scope>NUCLEOTIDE SEQUENCE [LARGE SCALE GENOMIC DNA]</scope>
    <source>
        <strain evidence="1 2">P-25</strain>
    </source>
</reference>
<evidence type="ECO:0000313" key="1">
    <source>
        <dbReference type="EMBL" id="MFN0291598.1"/>
    </source>
</evidence>
<dbReference type="Proteomes" id="UP001517367">
    <property type="component" value="Unassembled WGS sequence"/>
</dbReference>
<dbReference type="RefSeq" id="WP_138728193.1">
    <property type="nucleotide sequence ID" value="NZ_SRMP02000012.1"/>
</dbReference>
<keyword evidence="2" id="KW-1185">Reference proteome</keyword>
<protein>
    <submittedName>
        <fullName evidence="1">DUF6266 family protein</fullName>
    </submittedName>
</protein>
<dbReference type="EMBL" id="SRMP02000012">
    <property type="protein sequence ID" value="MFN0291598.1"/>
    <property type="molecule type" value="Genomic_DNA"/>
</dbReference>
<organism evidence="1 2">
    <name type="scientific">Pedobacter helvus</name>
    <dbReference type="NCBI Taxonomy" id="2563444"/>
    <lineage>
        <taxon>Bacteria</taxon>
        <taxon>Pseudomonadati</taxon>
        <taxon>Bacteroidota</taxon>
        <taxon>Sphingobacteriia</taxon>
        <taxon>Sphingobacteriales</taxon>
        <taxon>Sphingobacteriaceae</taxon>
        <taxon>Pedobacter</taxon>
    </lineage>
</organism>
<sequence length="212" mass="22739">MATYKKGILGVFSGKVGTVVGSSWKGIHYMRSLPKASGKAATPLQRDQRIKFALVTGFLKPIKHIANIGYQSVAGSLSPFNSIVSHHLSNAVTGTSPNFEIDYPRVVFSRGELPGISNPQLNAVTGYALAISWQDNSQANLAKPDDKAIVLVYNSMVGEFIIDDLALRQDGSLNLSLPASYVGHTVQVWMAFFAADHKLVSTSVYLGAAVIS</sequence>
<comment type="caution">
    <text evidence="1">The sequence shown here is derived from an EMBL/GenBank/DDBJ whole genome shotgun (WGS) entry which is preliminary data.</text>
</comment>